<gene>
    <name evidence="1" type="ORF">MW046_15885</name>
</gene>
<name>A0A8U0A7Q2_9EURY</name>
<evidence type="ECO:0000313" key="2">
    <source>
        <dbReference type="Proteomes" id="UP000831768"/>
    </source>
</evidence>
<sequence length="131" mass="14946">MPVHLDTHTPEADLTPGTTKSDIVAFLYDNPEYGYKPIEIRNHLDIPHGTATTTLKRLHEEGYIGKTDDSYYHALDNREDLRRYVASLDQLQRMFNRPTDETDMGDAPAEDIDIAAVEDELDALENEIQDE</sequence>
<accession>A0A8U0A7Q2</accession>
<geneLocation type="plasmid" evidence="1 2">
    <name>unnamed2</name>
</geneLocation>
<dbReference type="Gene3D" id="1.10.10.10">
    <property type="entry name" value="Winged helix-like DNA-binding domain superfamily/Winged helix DNA-binding domain"/>
    <property type="match status" value="1"/>
</dbReference>
<proteinExistence type="predicted"/>
<dbReference type="RefSeq" id="WP_247995520.1">
    <property type="nucleotide sequence ID" value="NZ_CP096021.1"/>
</dbReference>
<keyword evidence="2" id="KW-1185">Reference proteome</keyword>
<dbReference type="Proteomes" id="UP000831768">
    <property type="component" value="Plasmid unnamed2"/>
</dbReference>
<organism evidence="1 2">
    <name type="scientific">Halocatena salina</name>
    <dbReference type="NCBI Taxonomy" id="2934340"/>
    <lineage>
        <taxon>Archaea</taxon>
        <taxon>Methanobacteriati</taxon>
        <taxon>Methanobacteriota</taxon>
        <taxon>Stenosarchaea group</taxon>
        <taxon>Halobacteria</taxon>
        <taxon>Halobacteriales</taxon>
        <taxon>Natronomonadaceae</taxon>
        <taxon>Halocatena</taxon>
    </lineage>
</organism>
<dbReference type="AlphaFoldDB" id="A0A8U0A7Q2"/>
<dbReference type="KEGG" id="haad:MW046_15885"/>
<dbReference type="SUPFAM" id="SSF46785">
    <property type="entry name" value="Winged helix' DNA-binding domain"/>
    <property type="match status" value="1"/>
</dbReference>
<keyword evidence="1" id="KW-0614">Plasmid</keyword>
<dbReference type="InterPro" id="IPR036388">
    <property type="entry name" value="WH-like_DNA-bd_sf"/>
</dbReference>
<dbReference type="EMBL" id="CP096021">
    <property type="protein sequence ID" value="UPM44866.1"/>
    <property type="molecule type" value="Genomic_DNA"/>
</dbReference>
<dbReference type="GeneID" id="71929558"/>
<protein>
    <submittedName>
        <fullName evidence="1">PadR family transcriptional regulator</fullName>
    </submittedName>
</protein>
<evidence type="ECO:0000313" key="1">
    <source>
        <dbReference type="EMBL" id="UPM44866.1"/>
    </source>
</evidence>
<dbReference type="InterPro" id="IPR036390">
    <property type="entry name" value="WH_DNA-bd_sf"/>
</dbReference>
<reference evidence="1" key="1">
    <citation type="submission" date="2022-04" db="EMBL/GenBank/DDBJ databases">
        <title>Halocatena sp. nov., isolated from a salt lake.</title>
        <authorList>
            <person name="Cui H.-L."/>
        </authorList>
    </citation>
    <scope>NUCLEOTIDE SEQUENCE</scope>
    <source>
        <strain evidence="1">AD-1</strain>
        <plasmid evidence="1">unnamed2</plasmid>
    </source>
</reference>